<dbReference type="GO" id="GO:0016616">
    <property type="term" value="F:oxidoreductase activity, acting on the CH-OH group of donors, NAD or NADP as acceptor"/>
    <property type="evidence" value="ECO:0007669"/>
    <property type="project" value="TreeGrafter"/>
</dbReference>
<dbReference type="Proteomes" id="UP000095023">
    <property type="component" value="Unassembled WGS sequence"/>
</dbReference>
<name>A0A1E4TL80_9ASCO</name>
<dbReference type="EMBL" id="KV453841">
    <property type="protein sequence ID" value="ODV92489.1"/>
    <property type="molecule type" value="Genomic_DNA"/>
</dbReference>
<evidence type="ECO:0000313" key="1">
    <source>
        <dbReference type="EMBL" id="ODV92489.1"/>
    </source>
</evidence>
<dbReference type="InterPro" id="IPR036291">
    <property type="entry name" value="NAD(P)-bd_dom_sf"/>
</dbReference>
<sequence length="242" mass="26410">MRFLIVGSSRGIGLAITKELLSRGHSVIATTRSEVQDEVLTELSAQYPGKLVHVTLDVVIESSIDRAVSKIDALAKEEHIDWALIVAGWALYPGAVIDVSFEDMLKQVKINTVGPLYVAQKLIPIVNRSETKGIAVLSSDSGSVNRFLGQEEGLGVYGISKVGLNHGMRHLEQEAKRRGINLKMLCIHPGVVKTDMLASITIEELDESTVIDTTTSAKGVTDLLLIPRANGFYEWTGAEYPW</sequence>
<organism evidence="1 2">
    <name type="scientific">Tortispora caseinolytica NRRL Y-17796</name>
    <dbReference type="NCBI Taxonomy" id="767744"/>
    <lineage>
        <taxon>Eukaryota</taxon>
        <taxon>Fungi</taxon>
        <taxon>Dikarya</taxon>
        <taxon>Ascomycota</taxon>
        <taxon>Saccharomycotina</taxon>
        <taxon>Trigonopsidomycetes</taxon>
        <taxon>Trigonopsidales</taxon>
        <taxon>Trigonopsidaceae</taxon>
        <taxon>Tortispora</taxon>
    </lineage>
</organism>
<keyword evidence="2" id="KW-1185">Reference proteome</keyword>
<accession>A0A1E4TL80</accession>
<dbReference type="SUPFAM" id="SSF51735">
    <property type="entry name" value="NAD(P)-binding Rossmann-fold domains"/>
    <property type="match status" value="1"/>
</dbReference>
<dbReference type="AlphaFoldDB" id="A0A1E4TL80"/>
<dbReference type="PANTHER" id="PTHR45458:SF1">
    <property type="entry name" value="SHORT CHAIN DEHYDROGENASE"/>
    <property type="match status" value="1"/>
</dbReference>
<dbReference type="InterPro" id="IPR052184">
    <property type="entry name" value="SDR_enzymes"/>
</dbReference>
<protein>
    <submittedName>
        <fullName evidence="1">Uncharacterized protein</fullName>
    </submittedName>
</protein>
<dbReference type="InterPro" id="IPR002347">
    <property type="entry name" value="SDR_fam"/>
</dbReference>
<dbReference type="Pfam" id="PF00106">
    <property type="entry name" value="adh_short"/>
    <property type="match status" value="1"/>
</dbReference>
<dbReference type="PANTHER" id="PTHR45458">
    <property type="entry name" value="SHORT-CHAIN DEHYDROGENASE/REDUCTASE SDR"/>
    <property type="match status" value="1"/>
</dbReference>
<dbReference type="OrthoDB" id="4096546at2759"/>
<gene>
    <name evidence="1" type="ORF">CANCADRAFT_30634</name>
</gene>
<reference evidence="2" key="1">
    <citation type="submission" date="2016-02" db="EMBL/GenBank/DDBJ databases">
        <title>Comparative genomics of biotechnologically important yeasts.</title>
        <authorList>
            <consortium name="DOE Joint Genome Institute"/>
            <person name="Riley R."/>
            <person name="Haridas S."/>
            <person name="Wolfe K.H."/>
            <person name="Lopes M.R."/>
            <person name="Hittinger C.T."/>
            <person name="Goker M."/>
            <person name="Salamov A."/>
            <person name="Wisecaver J."/>
            <person name="Long T.M."/>
            <person name="Aerts A.L."/>
            <person name="Barry K."/>
            <person name="Choi C."/>
            <person name="Clum A."/>
            <person name="Coughlan A.Y."/>
            <person name="Deshpande S."/>
            <person name="Douglass A.P."/>
            <person name="Hanson S.J."/>
            <person name="Klenk H.-P."/>
            <person name="Labutti K."/>
            <person name="Lapidus A."/>
            <person name="Lindquist E."/>
            <person name="Lipzen A."/>
            <person name="Meier-Kolthoff J.P."/>
            <person name="Ohm R.A."/>
            <person name="Otillar R.P."/>
            <person name="Pangilinan J."/>
            <person name="Peng Y."/>
            <person name="Rokas A."/>
            <person name="Rosa C.A."/>
            <person name="Scheuner C."/>
            <person name="Sibirny A.A."/>
            <person name="Slot J.C."/>
            <person name="Stielow J.B."/>
            <person name="Sun H."/>
            <person name="Kurtzman C.P."/>
            <person name="Blackwell M."/>
            <person name="Jeffries T.W."/>
            <person name="Grigoriev I.V."/>
        </authorList>
    </citation>
    <scope>NUCLEOTIDE SEQUENCE [LARGE SCALE GENOMIC DNA]</scope>
    <source>
        <strain evidence="2">NRRL Y-17796</strain>
    </source>
</reference>
<evidence type="ECO:0000313" key="2">
    <source>
        <dbReference type="Proteomes" id="UP000095023"/>
    </source>
</evidence>
<dbReference type="PRINTS" id="PR00081">
    <property type="entry name" value="GDHRDH"/>
</dbReference>
<proteinExistence type="predicted"/>
<dbReference type="Gene3D" id="3.40.50.720">
    <property type="entry name" value="NAD(P)-binding Rossmann-like Domain"/>
    <property type="match status" value="1"/>
</dbReference>